<dbReference type="Proteomes" id="UP000777438">
    <property type="component" value="Unassembled WGS sequence"/>
</dbReference>
<evidence type="ECO:0000313" key="3">
    <source>
        <dbReference type="Proteomes" id="UP000777438"/>
    </source>
</evidence>
<feature type="compositionally biased region" description="Basic and acidic residues" evidence="1">
    <location>
        <begin position="110"/>
        <end position="123"/>
    </location>
</feature>
<evidence type="ECO:0000256" key="1">
    <source>
        <dbReference type="SAM" id="MobiDB-lite"/>
    </source>
</evidence>
<dbReference type="PANTHER" id="PTHR37450:SF1">
    <property type="entry name" value="CIPC PROTEIN"/>
    <property type="match status" value="1"/>
</dbReference>
<keyword evidence="3" id="KW-1185">Reference proteome</keyword>
<sequence length="123" mass="14520">MFGFDEGREQRDRVYEGEERHQSHLTHEVVAGGAAFEAMKKWEDHQRSEGETVSHGRAKEILAGFAGAEVDKLFETKGLDFLDQEEARHKAKKQATELYEQQYEQNYDQYDPREHRRHESMDY</sequence>
<accession>A0A9P8W6W4</accession>
<reference evidence="2 3" key="1">
    <citation type="journal article" date="2021" name="Nat. Commun.">
        <title>Genetic determinants of endophytism in the Arabidopsis root mycobiome.</title>
        <authorList>
            <person name="Mesny F."/>
            <person name="Miyauchi S."/>
            <person name="Thiergart T."/>
            <person name="Pickel B."/>
            <person name="Atanasova L."/>
            <person name="Karlsson M."/>
            <person name="Huettel B."/>
            <person name="Barry K.W."/>
            <person name="Haridas S."/>
            <person name="Chen C."/>
            <person name="Bauer D."/>
            <person name="Andreopoulos W."/>
            <person name="Pangilinan J."/>
            <person name="LaButti K."/>
            <person name="Riley R."/>
            <person name="Lipzen A."/>
            <person name="Clum A."/>
            <person name="Drula E."/>
            <person name="Henrissat B."/>
            <person name="Kohler A."/>
            <person name="Grigoriev I.V."/>
            <person name="Martin F.M."/>
            <person name="Hacquard S."/>
        </authorList>
    </citation>
    <scope>NUCLEOTIDE SEQUENCE [LARGE SCALE GENOMIC DNA]</scope>
    <source>
        <strain evidence="2 3">MPI-CAGE-CH-0241</strain>
    </source>
</reference>
<name>A0A9P8W6W4_9HYPO</name>
<feature type="region of interest" description="Disordered" evidence="1">
    <location>
        <begin position="87"/>
        <end position="123"/>
    </location>
</feature>
<feature type="region of interest" description="Disordered" evidence="1">
    <location>
        <begin position="1"/>
        <end position="22"/>
    </location>
</feature>
<dbReference type="InterPro" id="IPR022234">
    <property type="entry name" value="DUF3759"/>
</dbReference>
<organism evidence="2 3">
    <name type="scientific">Thelonectria olida</name>
    <dbReference type="NCBI Taxonomy" id="1576542"/>
    <lineage>
        <taxon>Eukaryota</taxon>
        <taxon>Fungi</taxon>
        <taxon>Dikarya</taxon>
        <taxon>Ascomycota</taxon>
        <taxon>Pezizomycotina</taxon>
        <taxon>Sordariomycetes</taxon>
        <taxon>Hypocreomycetidae</taxon>
        <taxon>Hypocreales</taxon>
        <taxon>Nectriaceae</taxon>
        <taxon>Thelonectria</taxon>
    </lineage>
</organism>
<gene>
    <name evidence="2" type="ORF">B0T10DRAFT_547663</name>
</gene>
<protein>
    <recommendedName>
        <fullName evidence="4">CipC-like antibiotic response protein</fullName>
    </recommendedName>
</protein>
<dbReference type="EMBL" id="JAGPYM010000008">
    <property type="protein sequence ID" value="KAH6891333.1"/>
    <property type="molecule type" value="Genomic_DNA"/>
</dbReference>
<evidence type="ECO:0008006" key="4">
    <source>
        <dbReference type="Google" id="ProtNLM"/>
    </source>
</evidence>
<dbReference type="OrthoDB" id="9895617at2759"/>
<dbReference type="Pfam" id="PF12585">
    <property type="entry name" value="DUF3759"/>
    <property type="match status" value="1"/>
</dbReference>
<proteinExistence type="predicted"/>
<feature type="compositionally biased region" description="Low complexity" evidence="1">
    <location>
        <begin position="99"/>
        <end position="109"/>
    </location>
</feature>
<comment type="caution">
    <text evidence="2">The sequence shown here is derived from an EMBL/GenBank/DDBJ whole genome shotgun (WGS) entry which is preliminary data.</text>
</comment>
<dbReference type="PANTHER" id="PTHR37450">
    <property type="entry name" value="CIPC PROTEIN"/>
    <property type="match status" value="1"/>
</dbReference>
<dbReference type="AlphaFoldDB" id="A0A9P8W6W4"/>
<evidence type="ECO:0000313" key="2">
    <source>
        <dbReference type="EMBL" id="KAH6891333.1"/>
    </source>
</evidence>